<dbReference type="GO" id="GO:0003677">
    <property type="term" value="F:DNA binding"/>
    <property type="evidence" value="ECO:0007669"/>
    <property type="project" value="InterPro"/>
</dbReference>
<gene>
    <name evidence="3" type="ordered locus">Francci3_1686</name>
</gene>
<accession>Q2JCD0</accession>
<dbReference type="InterPro" id="IPR011109">
    <property type="entry name" value="DNA_bind_recombinase_dom"/>
</dbReference>
<sequence>MSDLSPIPVLPPAPTEPARPPGWWSRLVHRRAARAARLLAAHHAQTTERARLAQIALVRGGYHLGPIPYGYLPLHVPAPGGGRRRVRLVVDFGPASVVSAIYHWRIDDRLTPRAITTRLHGIPDPTLLPVDPTSGLPRPWAPAAVARVLANPVYTGATVWGRTRAGRPVPPDEWVICLGAHQPIIDGRTFHHAQLLAPPGAGIFSAQLPPWEFVDPPTDPGNTNGGQGPIT</sequence>
<feature type="region of interest" description="Disordered" evidence="1">
    <location>
        <begin position="1"/>
        <end position="21"/>
    </location>
</feature>
<evidence type="ECO:0000313" key="3">
    <source>
        <dbReference type="EMBL" id="ABD11062.1"/>
    </source>
</evidence>
<dbReference type="Proteomes" id="UP000001937">
    <property type="component" value="Chromosome"/>
</dbReference>
<dbReference type="GO" id="GO:0000150">
    <property type="term" value="F:DNA strand exchange activity"/>
    <property type="evidence" value="ECO:0007669"/>
    <property type="project" value="InterPro"/>
</dbReference>
<dbReference type="PROSITE" id="PS51737">
    <property type="entry name" value="RECOMBINASE_DNA_BIND"/>
    <property type="match status" value="1"/>
</dbReference>
<dbReference type="EMBL" id="CP000249">
    <property type="protein sequence ID" value="ABD11062.1"/>
    <property type="molecule type" value="Genomic_DNA"/>
</dbReference>
<dbReference type="eggNOG" id="COG1961">
    <property type="taxonomic scope" value="Bacteria"/>
</dbReference>
<dbReference type="OrthoDB" id="3615233at2"/>
<dbReference type="KEGG" id="fra:Francci3_1686"/>
<dbReference type="HOGENOM" id="CLU_1150532_0_0_11"/>
<keyword evidence="4" id="KW-1185">Reference proteome</keyword>
<reference evidence="3 4" key="1">
    <citation type="journal article" date="2007" name="Genome Res.">
        <title>Genome characteristics of facultatively symbiotic Frankia sp. strains reflect host range and host plant biogeography.</title>
        <authorList>
            <person name="Normand P."/>
            <person name="Lapierre P."/>
            <person name="Tisa L.S."/>
            <person name="Gogarten J.P."/>
            <person name="Alloisio N."/>
            <person name="Bagnarol E."/>
            <person name="Bassi C.A."/>
            <person name="Berry A.M."/>
            <person name="Bickhart D.M."/>
            <person name="Choisne N."/>
            <person name="Couloux A."/>
            <person name="Cournoyer B."/>
            <person name="Cruveiller S."/>
            <person name="Daubin V."/>
            <person name="Demange N."/>
            <person name="Francino M.P."/>
            <person name="Goltsman E."/>
            <person name="Huang Y."/>
            <person name="Kopp O.R."/>
            <person name="Labarre L."/>
            <person name="Lapidus A."/>
            <person name="Lavire C."/>
            <person name="Marechal J."/>
            <person name="Martinez M."/>
            <person name="Mastronunzio J.E."/>
            <person name="Mullin B.C."/>
            <person name="Niemann J."/>
            <person name="Pujic P."/>
            <person name="Rawnsley T."/>
            <person name="Rouy Z."/>
            <person name="Schenowitz C."/>
            <person name="Sellstedt A."/>
            <person name="Tavares F."/>
            <person name="Tomkins J.P."/>
            <person name="Vallenet D."/>
            <person name="Valverde C."/>
            <person name="Wall L.G."/>
            <person name="Wang Y."/>
            <person name="Medigue C."/>
            <person name="Benson D.R."/>
        </authorList>
    </citation>
    <scope>NUCLEOTIDE SEQUENCE [LARGE SCALE GENOMIC DNA]</scope>
    <source>
        <strain evidence="4">DSM 45818 / CECT 9043 / CcI3</strain>
    </source>
</reference>
<dbReference type="Gene3D" id="3.90.1750.20">
    <property type="entry name" value="Putative Large Serine Recombinase, Chain B, Domain 2"/>
    <property type="match status" value="1"/>
</dbReference>
<feature type="domain" description="Recombinase" evidence="2">
    <location>
        <begin position="68"/>
        <end position="204"/>
    </location>
</feature>
<dbReference type="Pfam" id="PF07508">
    <property type="entry name" value="Recombinase"/>
    <property type="match status" value="1"/>
</dbReference>
<evidence type="ECO:0000256" key="1">
    <source>
        <dbReference type="SAM" id="MobiDB-lite"/>
    </source>
</evidence>
<organism evidence="3 4">
    <name type="scientific">Frankia casuarinae (strain DSM 45818 / CECT 9043 / HFP020203 / CcI3)</name>
    <dbReference type="NCBI Taxonomy" id="106370"/>
    <lineage>
        <taxon>Bacteria</taxon>
        <taxon>Bacillati</taxon>
        <taxon>Actinomycetota</taxon>
        <taxon>Actinomycetes</taxon>
        <taxon>Frankiales</taxon>
        <taxon>Frankiaceae</taxon>
        <taxon>Frankia</taxon>
    </lineage>
</organism>
<feature type="compositionally biased region" description="Pro residues" evidence="1">
    <location>
        <begin position="8"/>
        <end position="20"/>
    </location>
</feature>
<dbReference type="AlphaFoldDB" id="Q2JCD0"/>
<name>Q2JCD0_FRACC</name>
<protein>
    <submittedName>
        <fullName evidence="3">Recombinase</fullName>
    </submittedName>
</protein>
<dbReference type="RefSeq" id="WP_011436124.1">
    <property type="nucleotide sequence ID" value="NC_007777.1"/>
</dbReference>
<dbReference type="InterPro" id="IPR038109">
    <property type="entry name" value="DNA_bind_recomb_sf"/>
</dbReference>
<evidence type="ECO:0000259" key="2">
    <source>
        <dbReference type="PROSITE" id="PS51737"/>
    </source>
</evidence>
<proteinExistence type="predicted"/>
<dbReference type="STRING" id="106370.Francci3_1686"/>
<evidence type="ECO:0000313" key="4">
    <source>
        <dbReference type="Proteomes" id="UP000001937"/>
    </source>
</evidence>